<proteinExistence type="predicted"/>
<evidence type="ECO:0000313" key="1">
    <source>
        <dbReference type="EMBL" id="KAK3290029.1"/>
    </source>
</evidence>
<organism evidence="1 2">
    <name type="scientific">Cymbomonas tetramitiformis</name>
    <dbReference type="NCBI Taxonomy" id="36881"/>
    <lineage>
        <taxon>Eukaryota</taxon>
        <taxon>Viridiplantae</taxon>
        <taxon>Chlorophyta</taxon>
        <taxon>Pyramimonadophyceae</taxon>
        <taxon>Pyramimonadales</taxon>
        <taxon>Pyramimonadaceae</taxon>
        <taxon>Cymbomonas</taxon>
    </lineage>
</organism>
<keyword evidence="2" id="KW-1185">Reference proteome</keyword>
<dbReference type="Proteomes" id="UP001190700">
    <property type="component" value="Unassembled WGS sequence"/>
</dbReference>
<protein>
    <submittedName>
        <fullName evidence="1">Uncharacterized protein</fullName>
    </submittedName>
</protein>
<reference evidence="1 2" key="1">
    <citation type="journal article" date="2015" name="Genome Biol. Evol.">
        <title>Comparative Genomics of a Bacterivorous Green Alga Reveals Evolutionary Causalities and Consequences of Phago-Mixotrophic Mode of Nutrition.</title>
        <authorList>
            <person name="Burns J.A."/>
            <person name="Paasch A."/>
            <person name="Narechania A."/>
            <person name="Kim E."/>
        </authorList>
    </citation>
    <scope>NUCLEOTIDE SEQUENCE [LARGE SCALE GENOMIC DNA]</scope>
    <source>
        <strain evidence="1 2">PLY_AMNH</strain>
    </source>
</reference>
<dbReference type="AlphaFoldDB" id="A0AAE0LME6"/>
<gene>
    <name evidence="1" type="ORF">CYMTET_2497</name>
</gene>
<name>A0AAE0LME6_9CHLO</name>
<accession>A0AAE0LME6</accession>
<evidence type="ECO:0000313" key="2">
    <source>
        <dbReference type="Proteomes" id="UP001190700"/>
    </source>
</evidence>
<sequence>MTRIDEDPLDPRYASSKYDGCLRKKKCEIPRGIPSQPFRPFEASQCRARGEVGIESIYQTAELPGSDIDWDRHCAVCWATSERQCLETRTGGPGTNGARAGVWSTYSHSHFMQNDDAMSVCALFEDAVSCEAQTFGDYHIPLCAWDADFYANRDDTAGGSPGVCLGRRTVKNEYFGQPCLCEMCRGGVFCGATGFCQCGMLPSLVLGMQCLPSMERSVINGTIVTIRVQDARAGCGECPESGRRSLSAGGDAHNSLCYTRVADRCDRMTRMNSPQPDGEPQSISVCLARSRVSGPALCRDRCAASVMNAENLLYHHAPVDLRASKNLDLEEAVRSSVDVPLTEFCTCDIGLRWIVEEAIAHGEGPASLDVVVDTERGTAHRRIAEDATRLASDHHRRALLREEAATIPIDARHRRNTTAGDCATHDDCYAPFAVCENSLASLTLSTLPAVLCAACSKLDAFSVAAPRRYCDPVDGRCRCGTIVEEPRVERPDGDDADERGTNDRAWNLTAFALTRAQAWPGDTLCDRMMRRLGPRIRAANDNKMKMMDALTAGEYVQARDCIDRRAWAMRVGLALDLPTFPVDVAYNWRRPFGMAFDLARGLYIILSMNHTDHATAPRRIVEALGDASVDPEFVGAVYDRLIDPMYRTLTRDVVDLEGLAARAYNVTARSAPRVAEAARKVGTRLGEDTPRWTAYFGNAPAVLGEAKRIVVQLRRAYLDRSAADPEEKALFESRIDAFRRRHYRVWTADAEPSRRRGVETEHRRRRRVLEVSKMQLSDFFDPMDVIPNSRSDSCAVYTELNRGS</sequence>
<comment type="caution">
    <text evidence="1">The sequence shown here is derived from an EMBL/GenBank/DDBJ whole genome shotgun (WGS) entry which is preliminary data.</text>
</comment>
<dbReference type="EMBL" id="LGRX02000005">
    <property type="protein sequence ID" value="KAK3290029.1"/>
    <property type="molecule type" value="Genomic_DNA"/>
</dbReference>